<evidence type="ECO:0000256" key="5">
    <source>
        <dbReference type="ARBA" id="ARBA00023040"/>
    </source>
</evidence>
<evidence type="ECO:0000256" key="10">
    <source>
        <dbReference type="ARBA" id="ARBA00057188"/>
    </source>
</evidence>
<evidence type="ECO:0000313" key="19">
    <source>
        <dbReference type="Ensembl" id="ENSMODP00000051392.1"/>
    </source>
</evidence>
<evidence type="ECO:0000256" key="17">
    <source>
        <dbReference type="SAM" id="SignalP"/>
    </source>
</evidence>
<evidence type="ECO:0000256" key="16">
    <source>
        <dbReference type="SAM" id="Phobius"/>
    </source>
</evidence>
<evidence type="ECO:0000256" key="9">
    <source>
        <dbReference type="ARBA" id="ARBA00023224"/>
    </source>
</evidence>
<dbReference type="Ensembl" id="ENSMODT00000082446.1">
    <property type="protein sequence ID" value="ENSMODP00000051392.1"/>
    <property type="gene ID" value="ENSMODG00000049844.1"/>
</dbReference>
<dbReference type="GO" id="GO:0007186">
    <property type="term" value="P:G protein-coupled receptor signaling pathway"/>
    <property type="evidence" value="ECO:0000318"/>
    <property type="project" value="GO_Central"/>
</dbReference>
<dbReference type="SUPFAM" id="SSF81321">
    <property type="entry name" value="Family A G protein-coupled receptor-like"/>
    <property type="match status" value="1"/>
</dbReference>
<comment type="function">
    <text evidence="10">G protein-coupled receptor that plays a role in numerous physiological processes including regulation of energy metabolism, neurite outgrowth or cell migration. Promotes self-renewal and neuronal differentiation of neural progenitor cells through activation of the NOTCH and WNT/beta-catenin signaling pathways. Modulates the KAT5-dependent glucocorticoid receptor signaling by modulating KAT5 subcellular compartmentalisation. Also plays a role in the activation TGFBR1 in the absence of TGFBR2 by interfering with FKBP1A binding to TGFBR1, leading to induction of both canonical and non-canonical SMAD signaling pathways resulting in inhibition of proliferation or promotion of migration.</text>
</comment>
<evidence type="ECO:0000256" key="15">
    <source>
        <dbReference type="RuleBase" id="RU000688"/>
    </source>
</evidence>
<keyword evidence="9 15" id="KW-0807">Transducer</keyword>
<feature type="transmembrane region" description="Helical" evidence="16">
    <location>
        <begin position="189"/>
        <end position="209"/>
    </location>
</feature>
<keyword evidence="7" id="KW-1015">Disulfide bond</keyword>
<evidence type="ECO:0000256" key="8">
    <source>
        <dbReference type="ARBA" id="ARBA00023170"/>
    </source>
</evidence>
<feature type="transmembrane region" description="Helical" evidence="16">
    <location>
        <begin position="73"/>
        <end position="96"/>
    </location>
</feature>
<feature type="transmembrane region" description="Helical" evidence="16">
    <location>
        <begin position="229"/>
        <end position="259"/>
    </location>
</feature>
<dbReference type="OrthoDB" id="10044919at2759"/>
<keyword evidence="5 15" id="KW-0297">G-protein coupled receptor</keyword>
<dbReference type="InterPro" id="IPR017452">
    <property type="entry name" value="GPCR_Rhodpsn_7TM"/>
</dbReference>
<evidence type="ECO:0000256" key="3">
    <source>
        <dbReference type="ARBA" id="ARBA00022692"/>
    </source>
</evidence>
<dbReference type="PRINTS" id="PR00237">
    <property type="entry name" value="GPCRRHODOPSN"/>
</dbReference>
<accession>A0A5F8GV66</accession>
<comment type="similarity">
    <text evidence="15">Belongs to the G-protein coupled receptor 1 family.</text>
</comment>
<dbReference type="RefSeq" id="XP_056665811.1">
    <property type="nucleotide sequence ID" value="XM_056809833.1"/>
</dbReference>
<evidence type="ECO:0000256" key="1">
    <source>
        <dbReference type="ARBA" id="ARBA00004651"/>
    </source>
</evidence>
<sequence>MFLPNATRLLLGDLLPAVTGAASSTTGQEGAASGDYSPYSTTTMEAAHNDTTTIPDWWQPKILRPPNVFLSSFLSLLLSFTIVMDLVGNSFVIAAVTKNERLRNLGNIFVISLSVADMLVAVYPYPMTLIAILNNGWTMGKLHCQLSGLITSISAVSSVFNIMVIALNRYCYICHSLLYEKIFTGRNSILILIVTWLMTMLALIPNYYVTTVQYNPQVYTCSFVYTSSAIYAFGVMALHFLIPLTVVAFCYLRIWILVIQVNHRVKVTKPKFMLVDVRNFMTMFLVFVLFALCWGPLNFIKLARVFDPLGIGPSIPEWMYIGSYYLAYFNSCVNAMIYGTLNQNFRKEYQRIVRNTKESAYYFVVDLQEQIHEMRMRRKPTYAGARRIQGDTYL</sequence>
<protein>
    <recommendedName>
        <fullName evidence="12">Melatonin-related receptor</fullName>
    </recommendedName>
    <alternativeName>
        <fullName evidence="14">G protein-coupled receptor 50</fullName>
    </alternativeName>
    <alternativeName>
        <fullName evidence="13">H9</fullName>
    </alternativeName>
</protein>
<dbReference type="InterPro" id="IPR000276">
    <property type="entry name" value="GPCR_Rhodpsn"/>
</dbReference>
<dbReference type="Proteomes" id="UP000002280">
    <property type="component" value="Chromosome X"/>
</dbReference>
<dbReference type="OMA" id="PEWVYIG"/>
<dbReference type="STRING" id="13616.ENSMODP00000051392"/>
<proteinExistence type="inferred from homology"/>
<reference evidence="19" key="2">
    <citation type="submission" date="2025-08" db="UniProtKB">
        <authorList>
            <consortium name="Ensembl"/>
        </authorList>
    </citation>
    <scope>IDENTIFICATION</scope>
</reference>
<evidence type="ECO:0000259" key="18">
    <source>
        <dbReference type="PROSITE" id="PS50262"/>
    </source>
</evidence>
<reference evidence="19 20" key="1">
    <citation type="journal article" date="2007" name="Nature">
        <title>Genome of the marsupial Monodelphis domestica reveals innovation in non-coding sequences.</title>
        <authorList>
            <person name="Mikkelsen T.S."/>
            <person name="Wakefield M.J."/>
            <person name="Aken B."/>
            <person name="Amemiya C.T."/>
            <person name="Chang J.L."/>
            <person name="Duke S."/>
            <person name="Garber M."/>
            <person name="Gentles A.J."/>
            <person name="Goodstadt L."/>
            <person name="Heger A."/>
            <person name="Jurka J."/>
            <person name="Kamal M."/>
            <person name="Mauceli E."/>
            <person name="Searle S.M."/>
            <person name="Sharpe T."/>
            <person name="Baker M.L."/>
            <person name="Batzer M.A."/>
            <person name="Benos P.V."/>
            <person name="Belov K."/>
            <person name="Clamp M."/>
            <person name="Cook A."/>
            <person name="Cuff J."/>
            <person name="Das R."/>
            <person name="Davidow L."/>
            <person name="Deakin J.E."/>
            <person name="Fazzari M.J."/>
            <person name="Glass J.L."/>
            <person name="Grabherr M."/>
            <person name="Greally J.M."/>
            <person name="Gu W."/>
            <person name="Hore T.A."/>
            <person name="Huttley G.A."/>
            <person name="Kleber M."/>
            <person name="Jirtle R.L."/>
            <person name="Koina E."/>
            <person name="Lee J.T."/>
            <person name="Mahony S."/>
            <person name="Marra M.A."/>
            <person name="Miller R.D."/>
            <person name="Nicholls R.D."/>
            <person name="Oda M."/>
            <person name="Papenfuss A.T."/>
            <person name="Parra Z.E."/>
            <person name="Pollock D.D."/>
            <person name="Ray D.A."/>
            <person name="Schein J.E."/>
            <person name="Speed T.P."/>
            <person name="Thompson K."/>
            <person name="VandeBerg J.L."/>
            <person name="Wade C.M."/>
            <person name="Walker J.A."/>
            <person name="Waters P.D."/>
            <person name="Webber C."/>
            <person name="Weidman J.R."/>
            <person name="Xie X."/>
            <person name="Zody M.C."/>
            <person name="Baldwin J."/>
            <person name="Abdouelleil A."/>
            <person name="Abdulkadir J."/>
            <person name="Abebe A."/>
            <person name="Abera B."/>
            <person name="Abreu J."/>
            <person name="Acer S.C."/>
            <person name="Aftuck L."/>
            <person name="Alexander A."/>
            <person name="An P."/>
            <person name="Anderson E."/>
            <person name="Anderson S."/>
            <person name="Arachi H."/>
            <person name="Azer M."/>
            <person name="Bachantsang P."/>
            <person name="Barry A."/>
            <person name="Bayul T."/>
            <person name="Berlin A."/>
            <person name="Bessette D."/>
            <person name="Bloom T."/>
            <person name="Bloom T."/>
            <person name="Boguslavskiy L."/>
            <person name="Bonnet C."/>
            <person name="Boukhgalter B."/>
            <person name="Bourzgui I."/>
            <person name="Brown A."/>
            <person name="Cahill P."/>
            <person name="Channer S."/>
            <person name="Cheshatsang Y."/>
            <person name="Chuda L."/>
            <person name="Citroen M."/>
            <person name="Collymore A."/>
            <person name="Cooke P."/>
            <person name="Costello M."/>
            <person name="D'Aco K."/>
            <person name="Daza R."/>
            <person name="De Haan G."/>
            <person name="DeGray S."/>
            <person name="DeMaso C."/>
            <person name="Dhargay N."/>
            <person name="Dooley K."/>
            <person name="Dooley E."/>
            <person name="Doricent M."/>
            <person name="Dorje P."/>
            <person name="Dorjee K."/>
            <person name="Dupes A."/>
            <person name="Elong R."/>
            <person name="Falk J."/>
            <person name="Farina A."/>
            <person name="Faro S."/>
            <person name="Ferguson D."/>
            <person name="Fisher S."/>
            <person name="Foley C.D."/>
            <person name="Franke A."/>
            <person name="Friedrich D."/>
            <person name="Gadbois L."/>
            <person name="Gearin G."/>
            <person name="Gearin C.R."/>
            <person name="Giannoukos G."/>
            <person name="Goode T."/>
            <person name="Graham J."/>
            <person name="Grandbois E."/>
            <person name="Grewal S."/>
            <person name="Gyaltsen K."/>
            <person name="Hafez N."/>
            <person name="Hagos B."/>
            <person name="Hall J."/>
            <person name="Henson C."/>
            <person name="Hollinger A."/>
            <person name="Honan T."/>
            <person name="Huard M.D."/>
            <person name="Hughes L."/>
            <person name="Hurhula B."/>
            <person name="Husby M.E."/>
            <person name="Kamat A."/>
            <person name="Kanga B."/>
            <person name="Kashin S."/>
            <person name="Khazanovich D."/>
            <person name="Kisner P."/>
            <person name="Lance K."/>
            <person name="Lara M."/>
            <person name="Lee W."/>
            <person name="Lennon N."/>
            <person name="Letendre F."/>
            <person name="LeVine R."/>
            <person name="Lipovsky A."/>
            <person name="Liu X."/>
            <person name="Liu J."/>
            <person name="Liu S."/>
            <person name="Lokyitsang T."/>
            <person name="Lokyitsang Y."/>
            <person name="Lubonja R."/>
            <person name="Lui A."/>
            <person name="MacDonald P."/>
            <person name="Magnisalis V."/>
            <person name="Maru K."/>
            <person name="Matthews C."/>
            <person name="McCusker W."/>
            <person name="McDonough S."/>
            <person name="Mehta T."/>
            <person name="Meldrim J."/>
            <person name="Meneus L."/>
            <person name="Mihai O."/>
            <person name="Mihalev A."/>
            <person name="Mihova T."/>
            <person name="Mittelman R."/>
            <person name="Mlenga V."/>
            <person name="Montmayeur A."/>
            <person name="Mulrain L."/>
            <person name="Navidi A."/>
            <person name="Naylor J."/>
            <person name="Negash T."/>
            <person name="Nguyen T."/>
            <person name="Nguyen N."/>
            <person name="Nicol R."/>
            <person name="Norbu C."/>
            <person name="Norbu N."/>
            <person name="Novod N."/>
            <person name="O'Neill B."/>
            <person name="Osman S."/>
            <person name="Markiewicz E."/>
            <person name="Oyono O.L."/>
            <person name="Patti C."/>
            <person name="Phunkhang P."/>
            <person name="Pierre F."/>
            <person name="Priest M."/>
            <person name="Raghuraman S."/>
            <person name="Rege F."/>
            <person name="Reyes R."/>
            <person name="Rise C."/>
            <person name="Rogov P."/>
            <person name="Ross K."/>
            <person name="Ryan E."/>
            <person name="Settipalli S."/>
            <person name="Shea T."/>
            <person name="Sherpa N."/>
            <person name="Shi L."/>
            <person name="Shih D."/>
            <person name="Sparrow T."/>
            <person name="Spaulding J."/>
            <person name="Stalker J."/>
            <person name="Stange-Thomann N."/>
            <person name="Stavropoulos S."/>
            <person name="Stone C."/>
            <person name="Strader C."/>
            <person name="Tesfaye S."/>
            <person name="Thomson T."/>
            <person name="Thoulutsang Y."/>
            <person name="Thoulutsang D."/>
            <person name="Topham K."/>
            <person name="Topping I."/>
            <person name="Tsamla T."/>
            <person name="Vassiliev H."/>
            <person name="Vo A."/>
            <person name="Wangchuk T."/>
            <person name="Wangdi T."/>
            <person name="Weiand M."/>
            <person name="Wilkinson J."/>
            <person name="Wilson A."/>
            <person name="Yadav S."/>
            <person name="Young G."/>
            <person name="Yu Q."/>
            <person name="Zembek L."/>
            <person name="Zhong D."/>
            <person name="Zimmer A."/>
            <person name="Zwirko Z."/>
            <person name="Jaffe D.B."/>
            <person name="Alvarez P."/>
            <person name="Brockman W."/>
            <person name="Butler J."/>
            <person name="Chin C."/>
            <person name="Gnerre S."/>
            <person name="MacCallum I."/>
            <person name="Graves J.A."/>
            <person name="Ponting C.P."/>
            <person name="Breen M."/>
            <person name="Samollow P.B."/>
            <person name="Lander E.S."/>
            <person name="Lindblad-Toh K."/>
        </authorList>
    </citation>
    <scope>NUCLEOTIDE SEQUENCE [LARGE SCALE GENOMIC DNA]</scope>
</reference>
<dbReference type="GO" id="GO:0004930">
    <property type="term" value="F:G protein-coupled receptor activity"/>
    <property type="evidence" value="ECO:0000318"/>
    <property type="project" value="GO_Central"/>
</dbReference>
<gene>
    <name evidence="19" type="primary">GPR50</name>
</gene>
<feature type="chain" id="PRO_5023911759" description="Melatonin-related receptor" evidence="17">
    <location>
        <begin position="22"/>
        <end position="394"/>
    </location>
</feature>
<dbReference type="GeneTree" id="ENSGT00940000160515"/>
<dbReference type="GeneID" id="100025945"/>
<evidence type="ECO:0000256" key="12">
    <source>
        <dbReference type="ARBA" id="ARBA00074901"/>
    </source>
</evidence>
<dbReference type="Gene3D" id="1.20.1070.10">
    <property type="entry name" value="Rhodopsin 7-helix transmembrane proteins"/>
    <property type="match status" value="1"/>
</dbReference>
<evidence type="ECO:0000256" key="6">
    <source>
        <dbReference type="ARBA" id="ARBA00023136"/>
    </source>
</evidence>
<dbReference type="GO" id="GO:0005886">
    <property type="term" value="C:plasma membrane"/>
    <property type="evidence" value="ECO:0000318"/>
    <property type="project" value="GO_Central"/>
</dbReference>
<dbReference type="PROSITE" id="PS00237">
    <property type="entry name" value="G_PROTEIN_RECEP_F1_1"/>
    <property type="match status" value="1"/>
</dbReference>
<dbReference type="PRINTS" id="PR00857">
    <property type="entry name" value="MELATONINR"/>
</dbReference>
<reference evidence="19" key="3">
    <citation type="submission" date="2025-09" db="UniProtKB">
        <authorList>
            <consortium name="Ensembl"/>
        </authorList>
    </citation>
    <scope>IDENTIFICATION</scope>
</reference>
<dbReference type="CTD" id="9248"/>
<evidence type="ECO:0000256" key="4">
    <source>
        <dbReference type="ARBA" id="ARBA00022989"/>
    </source>
</evidence>
<dbReference type="InterPro" id="IPR000025">
    <property type="entry name" value="Melatonin_rcpt"/>
</dbReference>
<dbReference type="Bgee" id="ENSMODG00000049844">
    <property type="expression patterns" value="Expressed in spermatid and 12 other cell types or tissues"/>
</dbReference>
<feature type="transmembrane region" description="Helical" evidence="16">
    <location>
        <begin position="320"/>
        <end position="341"/>
    </location>
</feature>
<dbReference type="AlphaFoldDB" id="A0A5F8GV66"/>
<evidence type="ECO:0000256" key="7">
    <source>
        <dbReference type="ARBA" id="ARBA00023157"/>
    </source>
</evidence>
<dbReference type="GO" id="GO:0008502">
    <property type="term" value="F:melatonin receptor activity"/>
    <property type="evidence" value="ECO:0007669"/>
    <property type="project" value="InterPro"/>
</dbReference>
<dbReference type="PANTHER" id="PTHR24228:SF56">
    <property type="entry name" value="MELATONIN-RELATED RECEPTOR"/>
    <property type="match status" value="1"/>
</dbReference>
<dbReference type="KEGG" id="mdo:100025945"/>
<evidence type="ECO:0000256" key="2">
    <source>
        <dbReference type="ARBA" id="ARBA00022475"/>
    </source>
</evidence>
<feature type="transmembrane region" description="Helical" evidence="16">
    <location>
        <begin position="280"/>
        <end position="300"/>
    </location>
</feature>
<keyword evidence="20" id="KW-1185">Reference proteome</keyword>
<feature type="signal peptide" evidence="17">
    <location>
        <begin position="1"/>
        <end position="21"/>
    </location>
</feature>
<evidence type="ECO:0000256" key="11">
    <source>
        <dbReference type="ARBA" id="ARBA00064478"/>
    </source>
</evidence>
<dbReference type="PANTHER" id="PTHR24228">
    <property type="entry name" value="B2 BRADYKININ RECEPTOR/ANGIOTENSIN II RECEPTOR"/>
    <property type="match status" value="1"/>
</dbReference>
<evidence type="ECO:0000256" key="14">
    <source>
        <dbReference type="ARBA" id="ARBA00082429"/>
    </source>
</evidence>
<feature type="transmembrane region" description="Helical" evidence="16">
    <location>
        <begin position="108"/>
        <end position="126"/>
    </location>
</feature>
<keyword evidence="3 15" id="KW-0812">Transmembrane</keyword>
<comment type="subunit">
    <text evidence="11">Homodimer, and heterodimer with MTNR1A and MTNR1B. Interacts with KAT5. Interacts with RTN4 isoform A/NOGO-A. Interacts with TGFBR1.</text>
</comment>
<evidence type="ECO:0000313" key="20">
    <source>
        <dbReference type="Proteomes" id="UP000002280"/>
    </source>
</evidence>
<dbReference type="InParanoid" id="A0A5F8GV66"/>
<dbReference type="Pfam" id="PF00001">
    <property type="entry name" value="7tm_1"/>
    <property type="match status" value="1"/>
</dbReference>
<keyword evidence="17" id="KW-0732">Signal</keyword>
<name>A0A5F8GV66_MONDO</name>
<comment type="subcellular location">
    <subcellularLocation>
        <location evidence="1">Cell membrane</location>
        <topology evidence="1">Multi-pass membrane protein</topology>
    </subcellularLocation>
</comment>
<keyword evidence="6 16" id="KW-0472">Membrane</keyword>
<keyword evidence="8 15" id="KW-0675">Receptor</keyword>
<organism evidence="19 20">
    <name type="scientific">Monodelphis domestica</name>
    <name type="common">Gray short-tailed opossum</name>
    <dbReference type="NCBI Taxonomy" id="13616"/>
    <lineage>
        <taxon>Eukaryota</taxon>
        <taxon>Metazoa</taxon>
        <taxon>Chordata</taxon>
        <taxon>Craniata</taxon>
        <taxon>Vertebrata</taxon>
        <taxon>Euteleostomi</taxon>
        <taxon>Mammalia</taxon>
        <taxon>Metatheria</taxon>
        <taxon>Didelphimorphia</taxon>
        <taxon>Didelphidae</taxon>
        <taxon>Monodelphis</taxon>
    </lineage>
</organism>
<dbReference type="FunFam" id="1.20.1070.10:FF:000172">
    <property type="entry name" value="G protein-coupled receptor 50"/>
    <property type="match status" value="1"/>
</dbReference>
<keyword evidence="2" id="KW-1003">Cell membrane</keyword>
<keyword evidence="4 16" id="KW-1133">Transmembrane helix</keyword>
<evidence type="ECO:0000256" key="13">
    <source>
        <dbReference type="ARBA" id="ARBA00080727"/>
    </source>
</evidence>
<feature type="domain" description="G-protein coupled receptors family 1 profile" evidence="18">
    <location>
        <begin position="88"/>
        <end position="338"/>
    </location>
</feature>
<feature type="transmembrane region" description="Helical" evidence="16">
    <location>
        <begin position="146"/>
        <end position="168"/>
    </location>
</feature>
<dbReference type="PROSITE" id="PS50262">
    <property type="entry name" value="G_PROTEIN_RECEP_F1_2"/>
    <property type="match status" value="1"/>
</dbReference>